<keyword evidence="7 9" id="KW-0275">Fatty acid biosynthesis</keyword>
<dbReference type="InterPro" id="IPR001249">
    <property type="entry name" value="AcCoA_biotinCC"/>
</dbReference>
<dbReference type="GO" id="GO:0006633">
    <property type="term" value="P:fatty acid biosynthetic process"/>
    <property type="evidence" value="ECO:0007669"/>
    <property type="project" value="UniProtKB-KW"/>
</dbReference>
<dbReference type="Pfam" id="PF00364">
    <property type="entry name" value="Biotin_lipoyl"/>
    <property type="match status" value="1"/>
</dbReference>
<evidence type="ECO:0000256" key="7">
    <source>
        <dbReference type="ARBA" id="ARBA00023160"/>
    </source>
</evidence>
<dbReference type="CDD" id="cd06850">
    <property type="entry name" value="biotinyl_domain"/>
    <property type="match status" value="1"/>
</dbReference>
<dbReference type="GO" id="GO:0009317">
    <property type="term" value="C:acetyl-CoA carboxylase complex"/>
    <property type="evidence" value="ECO:0007669"/>
    <property type="project" value="InterPro"/>
</dbReference>
<dbReference type="InterPro" id="IPR001882">
    <property type="entry name" value="Biotin_BS"/>
</dbReference>
<keyword evidence="8 9" id="KW-0092">Biotin</keyword>
<dbReference type="NCBIfam" id="TIGR00531">
    <property type="entry name" value="BCCP"/>
    <property type="match status" value="1"/>
</dbReference>
<proteinExistence type="predicted"/>
<organism evidence="11 12">
    <name type="scientific">Kordiimonas sediminis</name>
    <dbReference type="NCBI Taxonomy" id="1735581"/>
    <lineage>
        <taxon>Bacteria</taxon>
        <taxon>Pseudomonadati</taxon>
        <taxon>Pseudomonadota</taxon>
        <taxon>Alphaproteobacteria</taxon>
        <taxon>Kordiimonadales</taxon>
        <taxon>Kordiimonadaceae</taxon>
        <taxon>Kordiimonas</taxon>
    </lineage>
</organism>
<dbReference type="PANTHER" id="PTHR45266:SF3">
    <property type="entry name" value="OXALOACETATE DECARBOXYLASE ALPHA CHAIN"/>
    <property type="match status" value="1"/>
</dbReference>
<reference evidence="11" key="2">
    <citation type="submission" date="2020-09" db="EMBL/GenBank/DDBJ databases">
        <authorList>
            <person name="Sun Q."/>
            <person name="Kim S."/>
        </authorList>
    </citation>
    <scope>NUCLEOTIDE SEQUENCE</scope>
    <source>
        <strain evidence="11">KCTC 42590</strain>
    </source>
</reference>
<dbReference type="AlphaFoldDB" id="A0A919E9D3"/>
<evidence type="ECO:0000256" key="8">
    <source>
        <dbReference type="ARBA" id="ARBA00023267"/>
    </source>
</evidence>
<keyword evidence="5 9" id="KW-0276">Fatty acid metabolism</keyword>
<evidence type="ECO:0000256" key="4">
    <source>
        <dbReference type="ARBA" id="ARBA00022516"/>
    </source>
</evidence>
<dbReference type="FunFam" id="2.40.50.100:FF:000003">
    <property type="entry name" value="Acetyl-CoA carboxylase biotin carboxyl carrier protein"/>
    <property type="match status" value="1"/>
</dbReference>
<dbReference type="PRINTS" id="PR01071">
    <property type="entry name" value="ACOABIOTINCC"/>
</dbReference>
<dbReference type="RefSeq" id="WP_191253106.1">
    <property type="nucleotide sequence ID" value="NZ_BNCI01000002.1"/>
</dbReference>
<accession>A0A919E9D3</accession>
<dbReference type="InterPro" id="IPR011053">
    <property type="entry name" value="Single_hybrid_motif"/>
</dbReference>
<reference evidence="11" key="1">
    <citation type="journal article" date="2014" name="Int. J. Syst. Evol. Microbiol.">
        <title>Complete genome sequence of Corynebacterium casei LMG S-19264T (=DSM 44701T), isolated from a smear-ripened cheese.</title>
        <authorList>
            <consortium name="US DOE Joint Genome Institute (JGI-PGF)"/>
            <person name="Walter F."/>
            <person name="Albersmeier A."/>
            <person name="Kalinowski J."/>
            <person name="Ruckert C."/>
        </authorList>
    </citation>
    <scope>NUCLEOTIDE SEQUENCE</scope>
    <source>
        <strain evidence="11">KCTC 42590</strain>
    </source>
</reference>
<dbReference type="SUPFAM" id="SSF51230">
    <property type="entry name" value="Single hybrid motif"/>
    <property type="match status" value="1"/>
</dbReference>
<gene>
    <name evidence="11" type="primary">accB</name>
    <name evidence="11" type="ORF">GCM10017044_23060</name>
</gene>
<evidence type="ECO:0000256" key="6">
    <source>
        <dbReference type="ARBA" id="ARBA00023098"/>
    </source>
</evidence>
<dbReference type="InterPro" id="IPR050709">
    <property type="entry name" value="Biotin_Carboxyl_Carrier/Decarb"/>
</dbReference>
<name>A0A919E9D3_9PROT</name>
<evidence type="ECO:0000256" key="3">
    <source>
        <dbReference type="ARBA" id="ARBA00017562"/>
    </source>
</evidence>
<keyword evidence="12" id="KW-1185">Reference proteome</keyword>
<keyword evidence="6 9" id="KW-0443">Lipid metabolism</keyword>
<dbReference type="GO" id="GO:0003989">
    <property type="term" value="F:acetyl-CoA carboxylase activity"/>
    <property type="evidence" value="ECO:0007669"/>
    <property type="project" value="InterPro"/>
</dbReference>
<keyword evidence="4 9" id="KW-0444">Lipid biosynthesis</keyword>
<dbReference type="EMBL" id="BNCI01000002">
    <property type="protein sequence ID" value="GHF27389.1"/>
    <property type="molecule type" value="Genomic_DNA"/>
</dbReference>
<dbReference type="InterPro" id="IPR000089">
    <property type="entry name" value="Biotin_lipoyl"/>
</dbReference>
<dbReference type="Gene3D" id="2.40.50.100">
    <property type="match status" value="1"/>
</dbReference>
<comment type="function">
    <text evidence="1 9">This protein is a component of the acetyl coenzyme A carboxylase complex; first, biotin carboxylase catalyzes the carboxylation of the carrier protein and then the transcarboxylase transfers the carboxyl group to form malonyl-CoA.</text>
</comment>
<dbReference type="PROSITE" id="PS00188">
    <property type="entry name" value="BIOTIN"/>
    <property type="match status" value="1"/>
</dbReference>
<sequence length="160" mass="16968">MSKLKEYKELIRELAELLDKSTLSEIEVEEDDFRIRVARESAEPVAYSLPPAHMAAPVMQAAPAPVAAPAAAAPAAAPAAEDHPGAISAPMVGTAYTAAQPGADPFIKVGQQVKEGETILIIEAMKVMNQIPAPKSGTVKEIFFSDAQPVEYGEILCIIE</sequence>
<comment type="caution">
    <text evidence="11">The sequence shown here is derived from an EMBL/GenBank/DDBJ whole genome shotgun (WGS) entry which is preliminary data.</text>
</comment>
<evidence type="ECO:0000256" key="5">
    <source>
        <dbReference type="ARBA" id="ARBA00022832"/>
    </source>
</evidence>
<evidence type="ECO:0000256" key="2">
    <source>
        <dbReference type="ARBA" id="ARBA00005194"/>
    </source>
</evidence>
<evidence type="ECO:0000259" key="10">
    <source>
        <dbReference type="PROSITE" id="PS50968"/>
    </source>
</evidence>
<evidence type="ECO:0000313" key="12">
    <source>
        <dbReference type="Proteomes" id="UP000630923"/>
    </source>
</evidence>
<comment type="pathway">
    <text evidence="2 9">Lipid metabolism; fatty acid biosynthesis.</text>
</comment>
<feature type="domain" description="Lipoyl-binding" evidence="10">
    <location>
        <begin position="84"/>
        <end position="160"/>
    </location>
</feature>
<evidence type="ECO:0000256" key="9">
    <source>
        <dbReference type="RuleBase" id="RU364072"/>
    </source>
</evidence>
<dbReference type="PROSITE" id="PS50968">
    <property type="entry name" value="BIOTINYL_LIPOYL"/>
    <property type="match status" value="1"/>
</dbReference>
<evidence type="ECO:0000256" key="1">
    <source>
        <dbReference type="ARBA" id="ARBA00003761"/>
    </source>
</evidence>
<protein>
    <recommendedName>
        <fullName evidence="3 9">Biotin carboxyl carrier protein of acetyl-CoA carboxylase</fullName>
    </recommendedName>
</protein>
<evidence type="ECO:0000313" key="11">
    <source>
        <dbReference type="EMBL" id="GHF27389.1"/>
    </source>
</evidence>
<dbReference type="PANTHER" id="PTHR45266">
    <property type="entry name" value="OXALOACETATE DECARBOXYLASE ALPHA CHAIN"/>
    <property type="match status" value="1"/>
</dbReference>
<dbReference type="Proteomes" id="UP000630923">
    <property type="component" value="Unassembled WGS sequence"/>
</dbReference>